<keyword evidence="8" id="KW-1185">Reference proteome</keyword>
<dbReference type="PANTHER" id="PTHR30290">
    <property type="entry name" value="PERIPLASMIC BINDING COMPONENT OF ABC TRANSPORTER"/>
    <property type="match status" value="1"/>
</dbReference>
<comment type="subcellular location">
    <subcellularLocation>
        <location evidence="1">Cell envelope</location>
    </subcellularLocation>
</comment>
<evidence type="ECO:0000256" key="1">
    <source>
        <dbReference type="ARBA" id="ARBA00004196"/>
    </source>
</evidence>
<dbReference type="CDD" id="cd08504">
    <property type="entry name" value="PBP2_OppA"/>
    <property type="match status" value="1"/>
</dbReference>
<evidence type="ECO:0000313" key="8">
    <source>
        <dbReference type="Proteomes" id="UP001144471"/>
    </source>
</evidence>
<dbReference type="GO" id="GO:1904680">
    <property type="term" value="F:peptide transmembrane transporter activity"/>
    <property type="evidence" value="ECO:0007669"/>
    <property type="project" value="TreeGrafter"/>
</dbReference>
<dbReference type="GO" id="GO:0043190">
    <property type="term" value="C:ATP-binding cassette (ABC) transporter complex"/>
    <property type="evidence" value="ECO:0007669"/>
    <property type="project" value="InterPro"/>
</dbReference>
<dbReference type="AlphaFoldDB" id="A0A9W6GJK9"/>
<keyword evidence="4 5" id="KW-0732">Signal</keyword>
<dbReference type="Gene3D" id="3.90.76.10">
    <property type="entry name" value="Dipeptide-binding Protein, Domain 1"/>
    <property type="match status" value="1"/>
</dbReference>
<dbReference type="Gene3D" id="3.10.105.10">
    <property type="entry name" value="Dipeptide-binding Protein, Domain 3"/>
    <property type="match status" value="1"/>
</dbReference>
<dbReference type="Gene3D" id="3.40.190.10">
    <property type="entry name" value="Periplasmic binding protein-like II"/>
    <property type="match status" value="1"/>
</dbReference>
<dbReference type="InterPro" id="IPR039424">
    <property type="entry name" value="SBP_5"/>
</dbReference>
<protein>
    <submittedName>
        <fullName evidence="7">Peptide ABC transporter substrate-binding protein</fullName>
    </submittedName>
</protein>
<comment type="caution">
    <text evidence="7">The sequence shown here is derived from an EMBL/GenBank/DDBJ whole genome shotgun (WGS) entry which is preliminary data.</text>
</comment>
<sequence length="552" mass="62803">MKKLMKILLLITAIFLLAACNGNSGKTEEEREKIEVSGGRTMKWSLDSDPKTLDPQLNSATGAGSVINNMYEGLMREVDSKLLPAMAESYEISEDGLKYRFHLRESRWSDGKLVTAHDFKYAWLRALDPKVASEYAFQMFYIRGARDYYEGRGAAEEVAIRAADERTLEVELETPTPYFLNLTAFYTYFPVRRDMVERNPDKWAVDPELAVSNGPFKLAKYAISDEIVLEKNTEYWNAEDVKLDKIVTMIIGDSMTALTAYEQDEIFILDTMPSQEVMRLQLEDPTFRILPMLGTYYYIFNADREPTNNVDVRKALSLAIDRGAIAQGVKRGGEIPARGFIPVGLYDSEGNEFRERAGDYYISSGGADIEKARALLAKAGYPGGAGFPKMTLLYNTSDSHRAIAEAVQAMWKEGLGIQVELMNQEWAVFQDSVKLGNFQVGRASWIGDYVDPMTFLELWTSYSGKNGAQWRWTEDGRFPENKRYDELVEESKRVSGAKRDGKLYEMEKIIMEEAIVAPIYYYVDQVMVKPYLKGWNKSVLDTWYFGNAEVVR</sequence>
<dbReference type="InterPro" id="IPR000914">
    <property type="entry name" value="SBP_5_dom"/>
</dbReference>
<dbReference type="RefSeq" id="WP_281833268.1">
    <property type="nucleotide sequence ID" value="NZ_BSDY01000002.1"/>
</dbReference>
<evidence type="ECO:0000259" key="6">
    <source>
        <dbReference type="Pfam" id="PF00496"/>
    </source>
</evidence>
<evidence type="ECO:0000256" key="4">
    <source>
        <dbReference type="ARBA" id="ARBA00022729"/>
    </source>
</evidence>
<dbReference type="GO" id="GO:0015833">
    <property type="term" value="P:peptide transport"/>
    <property type="evidence" value="ECO:0007669"/>
    <property type="project" value="TreeGrafter"/>
</dbReference>
<dbReference type="FunFam" id="3.90.76.10:FF:000001">
    <property type="entry name" value="Oligopeptide ABC transporter substrate-binding protein"/>
    <property type="match status" value="1"/>
</dbReference>
<dbReference type="SUPFAM" id="SSF53850">
    <property type="entry name" value="Periplasmic binding protein-like II"/>
    <property type="match status" value="1"/>
</dbReference>
<comment type="similarity">
    <text evidence="2">Belongs to the bacterial solute-binding protein 5 family.</text>
</comment>
<dbReference type="Pfam" id="PF00496">
    <property type="entry name" value="SBP_bac_5"/>
    <property type="match status" value="1"/>
</dbReference>
<dbReference type="InterPro" id="IPR030678">
    <property type="entry name" value="Peptide/Ni-bd"/>
</dbReference>
<dbReference type="GO" id="GO:0030288">
    <property type="term" value="C:outer membrane-bounded periplasmic space"/>
    <property type="evidence" value="ECO:0007669"/>
    <property type="project" value="UniProtKB-ARBA"/>
</dbReference>
<dbReference type="Proteomes" id="UP001144471">
    <property type="component" value="Unassembled WGS sequence"/>
</dbReference>
<dbReference type="PANTHER" id="PTHR30290:SF10">
    <property type="entry name" value="PERIPLASMIC OLIGOPEPTIDE-BINDING PROTEIN-RELATED"/>
    <property type="match status" value="1"/>
</dbReference>
<proteinExistence type="inferred from homology"/>
<feature type="domain" description="Solute-binding protein family 5" evidence="6">
    <location>
        <begin position="82"/>
        <end position="466"/>
    </location>
</feature>
<evidence type="ECO:0000313" key="7">
    <source>
        <dbReference type="EMBL" id="GLI55031.1"/>
    </source>
</evidence>
<evidence type="ECO:0000256" key="2">
    <source>
        <dbReference type="ARBA" id="ARBA00005695"/>
    </source>
</evidence>
<gene>
    <name evidence="7" type="ORF">PM10SUCC1_05460</name>
</gene>
<evidence type="ECO:0000256" key="3">
    <source>
        <dbReference type="ARBA" id="ARBA00022448"/>
    </source>
</evidence>
<feature type="chain" id="PRO_5040728712" evidence="5">
    <location>
        <begin position="19"/>
        <end position="552"/>
    </location>
</feature>
<reference evidence="7" key="1">
    <citation type="submission" date="2022-12" db="EMBL/GenBank/DDBJ databases">
        <title>Reference genome sequencing for broad-spectrum identification of bacterial and archaeal isolates by mass spectrometry.</title>
        <authorList>
            <person name="Sekiguchi Y."/>
            <person name="Tourlousse D.M."/>
        </authorList>
    </citation>
    <scope>NUCLEOTIDE SEQUENCE</scope>
    <source>
        <strain evidence="7">10succ1</strain>
    </source>
</reference>
<dbReference type="FunFam" id="3.10.105.10:FF:000001">
    <property type="entry name" value="Oligopeptide ABC transporter, oligopeptide-binding protein"/>
    <property type="match status" value="1"/>
</dbReference>
<evidence type="ECO:0000256" key="5">
    <source>
        <dbReference type="SAM" id="SignalP"/>
    </source>
</evidence>
<keyword evidence="3" id="KW-0813">Transport</keyword>
<dbReference type="PIRSF" id="PIRSF002741">
    <property type="entry name" value="MppA"/>
    <property type="match status" value="1"/>
</dbReference>
<organism evidence="7 8">
    <name type="scientific">Propionigenium maris DSM 9537</name>
    <dbReference type="NCBI Taxonomy" id="1123000"/>
    <lineage>
        <taxon>Bacteria</taxon>
        <taxon>Fusobacteriati</taxon>
        <taxon>Fusobacteriota</taxon>
        <taxon>Fusobacteriia</taxon>
        <taxon>Fusobacteriales</taxon>
        <taxon>Fusobacteriaceae</taxon>
        <taxon>Propionigenium</taxon>
    </lineage>
</organism>
<name>A0A9W6GJK9_9FUSO</name>
<accession>A0A9W6GJK9</accession>
<dbReference type="PROSITE" id="PS51257">
    <property type="entry name" value="PROKAR_LIPOPROTEIN"/>
    <property type="match status" value="1"/>
</dbReference>
<dbReference type="EMBL" id="BSDY01000002">
    <property type="protein sequence ID" value="GLI55031.1"/>
    <property type="molecule type" value="Genomic_DNA"/>
</dbReference>
<feature type="signal peptide" evidence="5">
    <location>
        <begin position="1"/>
        <end position="18"/>
    </location>
</feature>